<evidence type="ECO:0000313" key="13">
    <source>
        <dbReference type="Proteomes" id="UP000201613"/>
    </source>
</evidence>
<dbReference type="RefSeq" id="WP_093993422.1">
    <property type="nucleotide sequence ID" value="NZ_FXZK01000008.1"/>
</dbReference>
<sequence>MPPKFGTSGLRGLVTELTETLVADHVAAFISACPTGTGLFIGQDLRSSSPMLADVVARTGQAAGLAVTDCGAVPTPALAMASMQAGAAAVMITGSHIPDDRNGLKFYTPEGEITKEHEAAILATLGTSSGAATAGPAPASNTGANAAYIARYVTAFGPEALAGLTIGVYSHSAVGRDVLIEAFQALGAKTLELGRADRFIPVDTEAVDAETRAQLAAWAAEHPLDAIASTDGDGDRPLMTDETGRVIVGDVLGQITGAMLGAEVAVTPVSSNTGAEAGGAFGRVIRTRIGSPFVIAGMEQAGGKVVGYEANGGFLLGFEAQGPAGPLPPLMTRDALLPLIAPLVQARGAGGLAALVAAQPPRFTAADRLQEVPTERSLALVASLSSSAEERARFLASFEGSEARIDQTDGLRITMTDGRIVHLRPSGNAPELRFYGEADSAAAAEALLAEGLAILRAAVDG</sequence>
<name>A0A238LHX7_9RHOB</name>
<evidence type="ECO:0000256" key="5">
    <source>
        <dbReference type="ARBA" id="ARBA00022842"/>
    </source>
</evidence>
<protein>
    <submittedName>
        <fullName evidence="12">Phosphoglucosamine mutase</fullName>
        <ecNumber evidence="12">5.4.2.10</ecNumber>
    </submittedName>
</protein>
<dbReference type="Pfam" id="PF02879">
    <property type="entry name" value="PGM_PMM_II"/>
    <property type="match status" value="1"/>
</dbReference>
<dbReference type="SUPFAM" id="SSF53738">
    <property type="entry name" value="Phosphoglucomutase, first 3 domains"/>
    <property type="match status" value="3"/>
</dbReference>
<evidence type="ECO:0000259" key="8">
    <source>
        <dbReference type="Pfam" id="PF00408"/>
    </source>
</evidence>
<dbReference type="OrthoDB" id="9803322at2"/>
<feature type="domain" description="Alpha-D-phosphohexomutase alpha/beta/alpha" evidence="10">
    <location>
        <begin position="147"/>
        <end position="244"/>
    </location>
</feature>
<dbReference type="Gene3D" id="3.40.120.10">
    <property type="entry name" value="Alpha-D-Glucose-1,6-Bisphosphate, subunit A, domain 3"/>
    <property type="match status" value="3"/>
</dbReference>
<dbReference type="AlphaFoldDB" id="A0A238LHX7"/>
<dbReference type="EMBL" id="FXZK01000008">
    <property type="protein sequence ID" value="SMY09228.1"/>
    <property type="molecule type" value="Genomic_DNA"/>
</dbReference>
<dbReference type="InterPro" id="IPR005846">
    <property type="entry name" value="A-D-PHexomutase_a/b/a-III"/>
</dbReference>
<dbReference type="CDD" id="cd03088">
    <property type="entry name" value="ManB"/>
    <property type="match status" value="1"/>
</dbReference>
<evidence type="ECO:0000259" key="9">
    <source>
        <dbReference type="Pfam" id="PF02878"/>
    </source>
</evidence>
<dbReference type="GO" id="GO:0000287">
    <property type="term" value="F:magnesium ion binding"/>
    <property type="evidence" value="ECO:0007669"/>
    <property type="project" value="InterPro"/>
</dbReference>
<evidence type="ECO:0000259" key="10">
    <source>
        <dbReference type="Pfam" id="PF02879"/>
    </source>
</evidence>
<dbReference type="Pfam" id="PF02880">
    <property type="entry name" value="PGM_PMM_III"/>
    <property type="match status" value="1"/>
</dbReference>
<dbReference type="InterPro" id="IPR016066">
    <property type="entry name" value="A-D-PHexomutase_CS"/>
</dbReference>
<dbReference type="Proteomes" id="UP000201613">
    <property type="component" value="Unassembled WGS sequence"/>
</dbReference>
<comment type="cofactor">
    <cofactor evidence="1">
        <name>Mg(2+)</name>
        <dbReference type="ChEBI" id="CHEBI:18420"/>
    </cofactor>
</comment>
<evidence type="ECO:0000256" key="6">
    <source>
        <dbReference type="ARBA" id="ARBA00023235"/>
    </source>
</evidence>
<comment type="similarity">
    <text evidence="2 7">Belongs to the phosphohexose mutase family.</text>
</comment>
<accession>A0A238LHX7</accession>
<dbReference type="PANTHER" id="PTHR42946">
    <property type="entry name" value="PHOSPHOHEXOSE MUTASE"/>
    <property type="match status" value="1"/>
</dbReference>
<evidence type="ECO:0000256" key="1">
    <source>
        <dbReference type="ARBA" id="ARBA00001946"/>
    </source>
</evidence>
<dbReference type="InterPro" id="IPR036900">
    <property type="entry name" value="A-D-PHexomutase_C_sf"/>
</dbReference>
<dbReference type="Pfam" id="PF00408">
    <property type="entry name" value="PGM_PMM_IV"/>
    <property type="match status" value="1"/>
</dbReference>
<evidence type="ECO:0000256" key="4">
    <source>
        <dbReference type="ARBA" id="ARBA00022723"/>
    </source>
</evidence>
<dbReference type="InterPro" id="IPR005843">
    <property type="entry name" value="A-D-PHexomutase_C"/>
</dbReference>
<dbReference type="PROSITE" id="PS00710">
    <property type="entry name" value="PGM_PMM"/>
    <property type="match status" value="1"/>
</dbReference>
<dbReference type="InterPro" id="IPR005845">
    <property type="entry name" value="A-D-PHexomutase_a/b/a-II"/>
</dbReference>
<dbReference type="GO" id="GO:0005975">
    <property type="term" value="P:carbohydrate metabolic process"/>
    <property type="evidence" value="ECO:0007669"/>
    <property type="project" value="InterPro"/>
</dbReference>
<feature type="domain" description="Alpha-D-phosphohexomutase alpha/beta/alpha" evidence="9">
    <location>
        <begin position="4"/>
        <end position="125"/>
    </location>
</feature>
<organism evidence="12 13">
    <name type="scientific">Flavimaricola marinus</name>
    <dbReference type="NCBI Taxonomy" id="1819565"/>
    <lineage>
        <taxon>Bacteria</taxon>
        <taxon>Pseudomonadati</taxon>
        <taxon>Pseudomonadota</taxon>
        <taxon>Alphaproteobacteria</taxon>
        <taxon>Rhodobacterales</taxon>
        <taxon>Paracoccaceae</taxon>
        <taxon>Flavimaricola</taxon>
    </lineage>
</organism>
<feature type="domain" description="Alpha-D-phosphohexomutase C-terminal" evidence="8">
    <location>
        <begin position="397"/>
        <end position="450"/>
    </location>
</feature>
<dbReference type="Pfam" id="PF02878">
    <property type="entry name" value="PGM_PMM_I"/>
    <property type="match status" value="1"/>
</dbReference>
<keyword evidence="5 7" id="KW-0460">Magnesium</keyword>
<dbReference type="InterPro" id="IPR016055">
    <property type="entry name" value="A-D-PHexomutase_a/b/a-I/II/III"/>
</dbReference>
<evidence type="ECO:0000256" key="3">
    <source>
        <dbReference type="ARBA" id="ARBA00022553"/>
    </source>
</evidence>
<evidence type="ECO:0000256" key="7">
    <source>
        <dbReference type="RuleBase" id="RU004326"/>
    </source>
</evidence>
<feature type="domain" description="Alpha-D-phosphohexomutase alpha/beta/alpha" evidence="11">
    <location>
        <begin position="261"/>
        <end position="339"/>
    </location>
</feature>
<dbReference type="GO" id="GO:0004615">
    <property type="term" value="F:phosphomannomutase activity"/>
    <property type="evidence" value="ECO:0007669"/>
    <property type="project" value="TreeGrafter"/>
</dbReference>
<dbReference type="PANTHER" id="PTHR42946:SF1">
    <property type="entry name" value="PHOSPHOGLUCOMUTASE (ALPHA-D-GLUCOSE-1,6-BISPHOSPHATE-DEPENDENT)"/>
    <property type="match status" value="1"/>
</dbReference>
<evidence type="ECO:0000259" key="11">
    <source>
        <dbReference type="Pfam" id="PF02880"/>
    </source>
</evidence>
<dbReference type="InterPro" id="IPR005844">
    <property type="entry name" value="A-D-PHexomutase_a/b/a-I"/>
</dbReference>
<gene>
    <name evidence="12" type="primary">glmM_2</name>
    <name evidence="12" type="ORF">LOM8899_03393</name>
</gene>
<dbReference type="InterPro" id="IPR050060">
    <property type="entry name" value="Phosphoglucosamine_mutase"/>
</dbReference>
<proteinExistence type="inferred from homology"/>
<keyword evidence="13" id="KW-1185">Reference proteome</keyword>
<dbReference type="EC" id="5.4.2.10" evidence="12"/>
<dbReference type="Gene3D" id="3.30.310.50">
    <property type="entry name" value="Alpha-D-phosphohexomutase, C-terminal domain"/>
    <property type="match status" value="1"/>
</dbReference>
<keyword evidence="3" id="KW-0597">Phosphoprotein</keyword>
<keyword evidence="6 12" id="KW-0413">Isomerase</keyword>
<reference evidence="12 13" key="1">
    <citation type="submission" date="2017-05" db="EMBL/GenBank/DDBJ databases">
        <authorList>
            <person name="Song R."/>
            <person name="Chenine A.L."/>
            <person name="Ruprecht R.M."/>
        </authorList>
    </citation>
    <scope>NUCLEOTIDE SEQUENCE [LARGE SCALE GENOMIC DNA]</scope>
    <source>
        <strain evidence="12 13">CECT 8899</strain>
    </source>
</reference>
<dbReference type="SUPFAM" id="SSF55957">
    <property type="entry name" value="Phosphoglucomutase, C-terminal domain"/>
    <property type="match status" value="1"/>
</dbReference>
<keyword evidence="4 7" id="KW-0479">Metal-binding</keyword>
<evidence type="ECO:0000313" key="12">
    <source>
        <dbReference type="EMBL" id="SMY09228.1"/>
    </source>
</evidence>
<dbReference type="GO" id="GO:0008966">
    <property type="term" value="F:phosphoglucosamine mutase activity"/>
    <property type="evidence" value="ECO:0007669"/>
    <property type="project" value="UniProtKB-EC"/>
</dbReference>
<evidence type="ECO:0000256" key="2">
    <source>
        <dbReference type="ARBA" id="ARBA00010231"/>
    </source>
</evidence>